<dbReference type="OrthoDB" id="2729229at2"/>
<evidence type="ECO:0000313" key="3">
    <source>
        <dbReference type="Proteomes" id="UP000317243"/>
    </source>
</evidence>
<sequence length="246" mass="26668">MKITNINPVPFHKMPYETSGPGGLVRKAELPFLRAHAVDCEIGPLVITADLQGRIRGQLLGVALAEELEVLVELGEIDPPAGIALAGDLYDHPELQKLGASGDVAEVYEAMKRIAPVVGVLGNHDQLDQVLNDVSILDGDVTGWADLKVAGVGGIIGNPSRLNRRREEEFQVMVRRALTQRPDLLLLHQGPPGNDCDQRGSLEILEAISSSRDLLIVCGHCHWNDPLSENGRTQILNVDARVVIIN</sequence>
<dbReference type="Proteomes" id="UP000317243">
    <property type="component" value="Unassembled WGS sequence"/>
</dbReference>
<accession>A0A5C5VVD3</accession>
<proteinExistence type="predicted"/>
<feature type="domain" description="Calcineurin-like phosphoesterase" evidence="1">
    <location>
        <begin position="44"/>
        <end position="222"/>
    </location>
</feature>
<evidence type="ECO:0000259" key="1">
    <source>
        <dbReference type="Pfam" id="PF00149"/>
    </source>
</evidence>
<reference evidence="2 3" key="1">
    <citation type="submission" date="2019-02" db="EMBL/GenBank/DDBJ databases">
        <title>Deep-cultivation of Planctomycetes and their phenomic and genomic characterization uncovers novel biology.</title>
        <authorList>
            <person name="Wiegand S."/>
            <person name="Jogler M."/>
            <person name="Boedeker C."/>
            <person name="Pinto D."/>
            <person name="Vollmers J."/>
            <person name="Rivas-Marin E."/>
            <person name="Kohn T."/>
            <person name="Peeters S.H."/>
            <person name="Heuer A."/>
            <person name="Rast P."/>
            <person name="Oberbeckmann S."/>
            <person name="Bunk B."/>
            <person name="Jeske O."/>
            <person name="Meyerdierks A."/>
            <person name="Storesund J.E."/>
            <person name="Kallscheuer N."/>
            <person name="Luecker S."/>
            <person name="Lage O.M."/>
            <person name="Pohl T."/>
            <person name="Merkel B.J."/>
            <person name="Hornburger P."/>
            <person name="Mueller R.-W."/>
            <person name="Bruemmer F."/>
            <person name="Labrenz M."/>
            <person name="Spormann A.M."/>
            <person name="Op Den Camp H."/>
            <person name="Overmann J."/>
            <person name="Amann R."/>
            <person name="Jetten M.S.M."/>
            <person name="Mascher T."/>
            <person name="Medema M.H."/>
            <person name="Devos D.P."/>
            <person name="Kaster A.-K."/>
            <person name="Ovreas L."/>
            <person name="Rohde M."/>
            <person name="Galperin M.Y."/>
            <person name="Jogler C."/>
        </authorList>
    </citation>
    <scope>NUCLEOTIDE SEQUENCE [LARGE SCALE GENOMIC DNA]</scope>
    <source>
        <strain evidence="2 3">KOR42</strain>
    </source>
</reference>
<comment type="caution">
    <text evidence="2">The sequence shown here is derived from an EMBL/GenBank/DDBJ whole genome shotgun (WGS) entry which is preliminary data.</text>
</comment>
<dbReference type="Pfam" id="PF00149">
    <property type="entry name" value="Metallophos"/>
    <property type="match status" value="1"/>
</dbReference>
<dbReference type="Gene3D" id="3.60.21.10">
    <property type="match status" value="1"/>
</dbReference>
<evidence type="ECO:0000313" key="2">
    <source>
        <dbReference type="EMBL" id="TWT41492.1"/>
    </source>
</evidence>
<name>A0A5C5VVD3_9PLAN</name>
<dbReference type="EMBL" id="SIHI01000043">
    <property type="protein sequence ID" value="TWT41492.1"/>
    <property type="molecule type" value="Genomic_DNA"/>
</dbReference>
<dbReference type="GO" id="GO:0016787">
    <property type="term" value="F:hydrolase activity"/>
    <property type="evidence" value="ECO:0007669"/>
    <property type="project" value="InterPro"/>
</dbReference>
<protein>
    <submittedName>
        <fullName evidence="2">Calcineurin-like phosphoesterase superfamily domain protein</fullName>
    </submittedName>
</protein>
<gene>
    <name evidence="2" type="ORF">KOR42_47630</name>
</gene>
<dbReference type="SUPFAM" id="SSF56300">
    <property type="entry name" value="Metallo-dependent phosphatases"/>
    <property type="match status" value="1"/>
</dbReference>
<dbReference type="InterPro" id="IPR029052">
    <property type="entry name" value="Metallo-depent_PP-like"/>
</dbReference>
<organism evidence="2 3">
    <name type="scientific">Thalassoglobus neptunius</name>
    <dbReference type="NCBI Taxonomy" id="1938619"/>
    <lineage>
        <taxon>Bacteria</taxon>
        <taxon>Pseudomonadati</taxon>
        <taxon>Planctomycetota</taxon>
        <taxon>Planctomycetia</taxon>
        <taxon>Planctomycetales</taxon>
        <taxon>Planctomycetaceae</taxon>
        <taxon>Thalassoglobus</taxon>
    </lineage>
</organism>
<keyword evidence="3" id="KW-1185">Reference proteome</keyword>
<dbReference type="InterPro" id="IPR004843">
    <property type="entry name" value="Calcineurin-like_PHP"/>
</dbReference>
<dbReference type="AlphaFoldDB" id="A0A5C5VVD3"/>